<dbReference type="STRING" id="1293054.HSACCH_02595"/>
<dbReference type="GO" id="GO:0003992">
    <property type="term" value="F:N2-acetyl-L-ornithine:2-oxoglutarate 5-aminotransferase activity"/>
    <property type="evidence" value="ECO:0007669"/>
    <property type="project" value="UniProtKB-EC"/>
</dbReference>
<evidence type="ECO:0000313" key="6">
    <source>
        <dbReference type="EMBL" id="CCU81114.1"/>
    </source>
</evidence>
<dbReference type="GO" id="GO:0042802">
    <property type="term" value="F:identical protein binding"/>
    <property type="evidence" value="ECO:0007669"/>
    <property type="project" value="TreeGrafter"/>
</dbReference>
<dbReference type="FunFam" id="3.40.640.10:FF:000004">
    <property type="entry name" value="Acetylornithine aminotransferase"/>
    <property type="match status" value="1"/>
</dbReference>
<organism evidence="6 7">
    <name type="scientific">Halanaerobium saccharolyticum subsp. saccharolyticum DSM 6643</name>
    <dbReference type="NCBI Taxonomy" id="1293054"/>
    <lineage>
        <taxon>Bacteria</taxon>
        <taxon>Bacillati</taxon>
        <taxon>Bacillota</taxon>
        <taxon>Clostridia</taxon>
        <taxon>Halanaerobiales</taxon>
        <taxon>Halanaerobiaceae</taxon>
        <taxon>Halanaerobium</taxon>
    </lineage>
</organism>
<dbReference type="PROSITE" id="PS00600">
    <property type="entry name" value="AA_TRANSFER_CLASS_3"/>
    <property type="match status" value="1"/>
</dbReference>
<keyword evidence="2 6" id="KW-0032">Aminotransferase</keyword>
<keyword evidence="4 5" id="KW-0663">Pyridoxal phosphate</keyword>
<evidence type="ECO:0000256" key="3">
    <source>
        <dbReference type="ARBA" id="ARBA00022679"/>
    </source>
</evidence>
<dbReference type="InterPro" id="IPR015421">
    <property type="entry name" value="PyrdxlP-dep_Trfase_major"/>
</dbReference>
<sequence length="373" mass="41127">MRYLKLYNNFEFTIEKAEGVYIYDTEGNKYFDTFAGIGVLALGHSHPEVVKAISSKLERYAHTSNYFLDEDTEKVAELITSKGEKAFFVNSGTESTELALKIIKKKIGDAKILFFSNSFHGRTLGALSVNGFPGIRDQFKPLLPGTVEAEFNDIESLKETAAANPEIKAVFFEGLLGSGGVQPASAEFIAELKNQIAANGWILACDEVQAGLYRTAKRYSFEHFDLKPDLITVAKALGGGLPLGAVIMAGEMKNVLEPGDHGSTFAPNPLALRGAKVVLEELKDMEASIAERGEYFLNKLKELKSKKIKEVRGIGLMLGIELKEEIPNLRDKAQQEGILLNIVKGKVIRFLPALNITKEEIDELIEKLKIILN</sequence>
<dbReference type="CDD" id="cd00610">
    <property type="entry name" value="OAT_like"/>
    <property type="match status" value="1"/>
</dbReference>
<dbReference type="Pfam" id="PF00202">
    <property type="entry name" value="Aminotran_3"/>
    <property type="match status" value="1"/>
</dbReference>
<accession>M5EHV6</accession>
<comment type="caution">
    <text evidence="6">The sequence shown here is derived from an EMBL/GenBank/DDBJ whole genome shotgun (WGS) entry which is preliminary data.</text>
</comment>
<dbReference type="GO" id="GO:0030170">
    <property type="term" value="F:pyridoxal phosphate binding"/>
    <property type="evidence" value="ECO:0007669"/>
    <property type="project" value="InterPro"/>
</dbReference>
<dbReference type="InterPro" id="IPR050103">
    <property type="entry name" value="Class-III_PLP-dep_AT"/>
</dbReference>
<dbReference type="EC" id="2.6.1.11" evidence="6"/>
<dbReference type="Proteomes" id="UP000012063">
    <property type="component" value="Unassembled WGS sequence"/>
</dbReference>
<dbReference type="InterPro" id="IPR015422">
    <property type="entry name" value="PyrdxlP-dep_Trfase_small"/>
</dbReference>
<comment type="cofactor">
    <cofactor evidence="1">
        <name>pyridoxal 5'-phosphate</name>
        <dbReference type="ChEBI" id="CHEBI:597326"/>
    </cofactor>
</comment>
<dbReference type="EMBL" id="CAUI01000023">
    <property type="protein sequence ID" value="CCU81114.1"/>
    <property type="molecule type" value="Genomic_DNA"/>
</dbReference>
<reference evidence="7" key="1">
    <citation type="journal article" date="2013" name="Genome Announc.">
        <title>Genome Sequence of Halanaerobium saccharolyticum subsp. saccharolyticum Strain DSM 6643T, a Halophilic Hydrogen-Producing Bacterium.</title>
        <authorList>
            <person name="Kivisto A."/>
            <person name="Larjo A."/>
            <person name="Ciranna A."/>
            <person name="Santala V."/>
            <person name="Roos C."/>
            <person name="Karp M."/>
        </authorList>
    </citation>
    <scope>NUCLEOTIDE SEQUENCE [LARGE SCALE GENOMIC DNA]</scope>
    <source>
        <strain evidence="7">DSM 6643</strain>
    </source>
</reference>
<keyword evidence="3 6" id="KW-0808">Transferase</keyword>
<dbReference type="InterPro" id="IPR005814">
    <property type="entry name" value="Aminotrans_3"/>
</dbReference>
<evidence type="ECO:0000313" key="7">
    <source>
        <dbReference type="Proteomes" id="UP000012063"/>
    </source>
</evidence>
<dbReference type="AlphaFoldDB" id="M5EHV6"/>
<proteinExistence type="inferred from homology"/>
<dbReference type="SUPFAM" id="SSF53383">
    <property type="entry name" value="PLP-dependent transferases"/>
    <property type="match status" value="1"/>
</dbReference>
<dbReference type="InParanoid" id="M5EHV6"/>
<dbReference type="OrthoDB" id="9807885at2"/>
<keyword evidence="7" id="KW-1185">Reference proteome</keyword>
<evidence type="ECO:0000256" key="4">
    <source>
        <dbReference type="ARBA" id="ARBA00022898"/>
    </source>
</evidence>
<evidence type="ECO:0000256" key="5">
    <source>
        <dbReference type="RuleBase" id="RU003560"/>
    </source>
</evidence>
<dbReference type="Gene3D" id="3.40.640.10">
    <property type="entry name" value="Type I PLP-dependent aspartate aminotransferase-like (Major domain)"/>
    <property type="match status" value="1"/>
</dbReference>
<dbReference type="Gene3D" id="3.90.1150.10">
    <property type="entry name" value="Aspartate Aminotransferase, domain 1"/>
    <property type="match status" value="1"/>
</dbReference>
<dbReference type="PIRSF" id="PIRSF000521">
    <property type="entry name" value="Transaminase_4ab_Lys_Orn"/>
    <property type="match status" value="1"/>
</dbReference>
<dbReference type="InterPro" id="IPR015424">
    <property type="entry name" value="PyrdxlP-dep_Trfase"/>
</dbReference>
<dbReference type="PANTHER" id="PTHR11986">
    <property type="entry name" value="AMINOTRANSFERASE CLASS III"/>
    <property type="match status" value="1"/>
</dbReference>
<evidence type="ECO:0000256" key="1">
    <source>
        <dbReference type="ARBA" id="ARBA00001933"/>
    </source>
</evidence>
<comment type="similarity">
    <text evidence="5">Belongs to the class-III pyridoxal-phosphate-dependent aminotransferase family.</text>
</comment>
<dbReference type="PANTHER" id="PTHR11986:SF79">
    <property type="entry name" value="ACETYLORNITHINE AMINOTRANSFERASE, MITOCHONDRIAL"/>
    <property type="match status" value="1"/>
</dbReference>
<dbReference type="InterPro" id="IPR049704">
    <property type="entry name" value="Aminotrans_3_PPA_site"/>
</dbReference>
<evidence type="ECO:0000256" key="2">
    <source>
        <dbReference type="ARBA" id="ARBA00022576"/>
    </source>
</evidence>
<dbReference type="RefSeq" id="WP_005490439.1">
    <property type="nucleotide sequence ID" value="NZ_CAUI01000023.1"/>
</dbReference>
<gene>
    <name evidence="6" type="ORF">HSACCH_02595</name>
</gene>
<dbReference type="eggNOG" id="COG4992">
    <property type="taxonomic scope" value="Bacteria"/>
</dbReference>
<protein>
    <submittedName>
        <fullName evidence="6">Acetylornithine aminotransferase</fullName>
        <ecNumber evidence="6">2.6.1.11</ecNumber>
    </submittedName>
</protein>
<name>M5EHV6_9FIRM</name>